<dbReference type="OrthoDB" id="3945418at2759"/>
<comment type="cofactor">
    <cofactor evidence="1 8">
        <name>heme</name>
        <dbReference type="ChEBI" id="CHEBI:30413"/>
    </cofactor>
</comment>
<evidence type="ECO:0000256" key="3">
    <source>
        <dbReference type="ARBA" id="ARBA00022617"/>
    </source>
</evidence>
<keyword evidence="11" id="KW-1185">Reference proteome</keyword>
<dbReference type="PANTHER" id="PTHR24300">
    <property type="entry name" value="CYTOCHROME P450 508A4-RELATED"/>
    <property type="match status" value="1"/>
</dbReference>
<comment type="caution">
    <text evidence="10">The sequence shown here is derived from an EMBL/GenBank/DDBJ whole genome shotgun (WGS) entry which is preliminary data.</text>
</comment>
<dbReference type="GO" id="GO:0020037">
    <property type="term" value="F:heme binding"/>
    <property type="evidence" value="ECO:0007669"/>
    <property type="project" value="InterPro"/>
</dbReference>
<sequence>MATYRKSSRLGNSFGQSDFRNGNIGRKIWGNIFIKDGIKMDSRKEVVLTSKEAMQTVLTNEAAFGRDTSGMFGDRVMHKNLGIATSEGEVWEKTRNWTFRTLREFGFGKSLDMEHFIQIASESLFADIDLKIGNGKNSGIIDVELLFNTPILSIIWQMVTGRLALEDKPDIQILSEKGDGFVKSGIFGAGIVNAFPVLRFIFPKALGYDVQMDYFNTCNKVGGNLFRETQSRLKSSPLASQPTNLLEAFVQNSSTDPKIFNCENFQIMFQDLLLGSTDTSSSYLEAALLFLVANPEVQEKIYHEILEVAPNGRFLNFSDRKSMPYTQAFFLETHRKARILQNSVPRRALRDFQYKEYTIKKDTVIMCDTRLYFEDKERWGDPELFRPDRFIGENGELVNASSIISFSFGKRNCPGELHANIVAFLLLTSLLQRYKLSVEETPRLDMRPGMTLKPYPFKAMFTRR</sequence>
<evidence type="ECO:0000256" key="2">
    <source>
        <dbReference type="ARBA" id="ARBA00010617"/>
    </source>
</evidence>
<dbReference type="GO" id="GO:0016712">
    <property type="term" value="F:oxidoreductase activity, acting on paired donors, with incorporation or reduction of molecular oxygen, reduced flavin or flavoprotein as one donor, and incorporation of one atom of oxygen"/>
    <property type="evidence" value="ECO:0007669"/>
    <property type="project" value="TreeGrafter"/>
</dbReference>
<dbReference type="InterPro" id="IPR002401">
    <property type="entry name" value="Cyt_P450_E_grp-I"/>
</dbReference>
<evidence type="ECO:0000256" key="7">
    <source>
        <dbReference type="ARBA" id="ARBA00023033"/>
    </source>
</evidence>
<gene>
    <name evidence="10" type="ORF">Fcan01_00158</name>
</gene>
<dbReference type="Pfam" id="PF00067">
    <property type="entry name" value="p450"/>
    <property type="match status" value="1"/>
</dbReference>
<comment type="similarity">
    <text evidence="2 9">Belongs to the cytochrome P450 family.</text>
</comment>
<dbReference type="InterPro" id="IPR001128">
    <property type="entry name" value="Cyt_P450"/>
</dbReference>
<dbReference type="GO" id="GO:0008395">
    <property type="term" value="F:steroid hydroxylase activity"/>
    <property type="evidence" value="ECO:0007669"/>
    <property type="project" value="TreeGrafter"/>
</dbReference>
<evidence type="ECO:0000256" key="4">
    <source>
        <dbReference type="ARBA" id="ARBA00022723"/>
    </source>
</evidence>
<dbReference type="InterPro" id="IPR017972">
    <property type="entry name" value="Cyt_P450_CS"/>
</dbReference>
<organism evidence="10 11">
    <name type="scientific">Folsomia candida</name>
    <name type="common">Springtail</name>
    <dbReference type="NCBI Taxonomy" id="158441"/>
    <lineage>
        <taxon>Eukaryota</taxon>
        <taxon>Metazoa</taxon>
        <taxon>Ecdysozoa</taxon>
        <taxon>Arthropoda</taxon>
        <taxon>Hexapoda</taxon>
        <taxon>Collembola</taxon>
        <taxon>Entomobryomorpha</taxon>
        <taxon>Isotomoidea</taxon>
        <taxon>Isotomidae</taxon>
        <taxon>Proisotominae</taxon>
        <taxon>Folsomia</taxon>
    </lineage>
</organism>
<dbReference type="InterPro" id="IPR036396">
    <property type="entry name" value="Cyt_P450_sf"/>
</dbReference>
<evidence type="ECO:0000256" key="9">
    <source>
        <dbReference type="RuleBase" id="RU000461"/>
    </source>
</evidence>
<dbReference type="Gene3D" id="1.10.630.10">
    <property type="entry name" value="Cytochrome P450"/>
    <property type="match status" value="1"/>
</dbReference>
<feature type="binding site" description="axial binding residue" evidence="8">
    <location>
        <position position="413"/>
    </location>
    <ligand>
        <name>heme</name>
        <dbReference type="ChEBI" id="CHEBI:30413"/>
    </ligand>
    <ligandPart>
        <name>Fe</name>
        <dbReference type="ChEBI" id="CHEBI:18248"/>
    </ligandPart>
</feature>
<dbReference type="AlphaFoldDB" id="A0A226EZ76"/>
<dbReference type="PROSITE" id="PS00086">
    <property type="entry name" value="CYTOCHROME_P450"/>
    <property type="match status" value="1"/>
</dbReference>
<dbReference type="GO" id="GO:0005737">
    <property type="term" value="C:cytoplasm"/>
    <property type="evidence" value="ECO:0007669"/>
    <property type="project" value="TreeGrafter"/>
</dbReference>
<name>A0A226EZ76_FOLCA</name>
<dbReference type="InterPro" id="IPR050182">
    <property type="entry name" value="Cytochrome_P450_fam2"/>
</dbReference>
<keyword evidence="3 8" id="KW-0349">Heme</keyword>
<evidence type="ECO:0000256" key="5">
    <source>
        <dbReference type="ARBA" id="ARBA00023002"/>
    </source>
</evidence>
<dbReference type="EMBL" id="LNIX01000001">
    <property type="protein sequence ID" value="OXA62444.1"/>
    <property type="molecule type" value="Genomic_DNA"/>
</dbReference>
<dbReference type="GO" id="GO:0005506">
    <property type="term" value="F:iron ion binding"/>
    <property type="evidence" value="ECO:0007669"/>
    <property type="project" value="InterPro"/>
</dbReference>
<proteinExistence type="inferred from homology"/>
<dbReference type="PANTHER" id="PTHR24300:SF376">
    <property type="entry name" value="CYTOCHROME P450 15A1"/>
    <property type="match status" value="1"/>
</dbReference>
<dbReference type="GO" id="GO:0006805">
    <property type="term" value="P:xenobiotic metabolic process"/>
    <property type="evidence" value="ECO:0007669"/>
    <property type="project" value="TreeGrafter"/>
</dbReference>
<evidence type="ECO:0000256" key="6">
    <source>
        <dbReference type="ARBA" id="ARBA00023004"/>
    </source>
</evidence>
<reference evidence="10 11" key="1">
    <citation type="submission" date="2015-12" db="EMBL/GenBank/DDBJ databases">
        <title>The genome of Folsomia candida.</title>
        <authorList>
            <person name="Faddeeva A."/>
            <person name="Derks M.F."/>
            <person name="Anvar Y."/>
            <person name="Smit S."/>
            <person name="Van Straalen N."/>
            <person name="Roelofs D."/>
        </authorList>
    </citation>
    <scope>NUCLEOTIDE SEQUENCE [LARGE SCALE GENOMIC DNA]</scope>
    <source>
        <strain evidence="10 11">VU population</strain>
        <tissue evidence="10">Whole body</tissue>
    </source>
</reference>
<dbReference type="STRING" id="158441.A0A226EZ76"/>
<protein>
    <submittedName>
        <fullName evidence="10">Methyl farnesoate epoxidase</fullName>
    </submittedName>
</protein>
<dbReference type="SUPFAM" id="SSF48264">
    <property type="entry name" value="Cytochrome P450"/>
    <property type="match status" value="1"/>
</dbReference>
<accession>A0A226EZ76</accession>
<dbReference type="OMA" id="HEISHKT"/>
<dbReference type="Proteomes" id="UP000198287">
    <property type="component" value="Unassembled WGS sequence"/>
</dbReference>
<evidence type="ECO:0000313" key="11">
    <source>
        <dbReference type="Proteomes" id="UP000198287"/>
    </source>
</evidence>
<evidence type="ECO:0000256" key="1">
    <source>
        <dbReference type="ARBA" id="ARBA00001971"/>
    </source>
</evidence>
<keyword evidence="7 9" id="KW-0503">Monooxygenase</keyword>
<evidence type="ECO:0000256" key="8">
    <source>
        <dbReference type="PIRSR" id="PIRSR602401-1"/>
    </source>
</evidence>
<evidence type="ECO:0000313" key="10">
    <source>
        <dbReference type="EMBL" id="OXA62444.1"/>
    </source>
</evidence>
<keyword evidence="5 9" id="KW-0560">Oxidoreductase</keyword>
<dbReference type="PRINTS" id="PR00463">
    <property type="entry name" value="EP450I"/>
</dbReference>
<keyword evidence="4 8" id="KW-0479">Metal-binding</keyword>
<dbReference type="GO" id="GO:0006082">
    <property type="term" value="P:organic acid metabolic process"/>
    <property type="evidence" value="ECO:0007669"/>
    <property type="project" value="TreeGrafter"/>
</dbReference>
<keyword evidence="6 8" id="KW-0408">Iron</keyword>